<name>A0A927CUR1_9BACI</name>
<protein>
    <recommendedName>
        <fullName evidence="5">Molybdopterin synthase sulfur carrier subunit</fullName>
    </recommendedName>
    <alternativeName>
        <fullName evidence="11">MPT synthase subunit 1</fullName>
    </alternativeName>
    <alternativeName>
        <fullName evidence="8">Molybdenum cofactor biosynthesis protein D</fullName>
    </alternativeName>
    <alternativeName>
        <fullName evidence="10">Molybdopterin-converting factor small subunit</fullName>
    </alternativeName>
    <alternativeName>
        <fullName evidence="9">Molybdopterin-converting factor subunit 1</fullName>
    </alternativeName>
    <alternativeName>
        <fullName evidence="12">Sulfur carrier protein MoaD</fullName>
    </alternativeName>
</protein>
<dbReference type="Gene3D" id="3.10.20.30">
    <property type="match status" value="1"/>
</dbReference>
<comment type="function">
    <text evidence="6">Involved in sulfur transfer in the conversion of molybdopterin precursor Z to molybdopterin.</text>
</comment>
<accession>A0A927CUR1</accession>
<dbReference type="Pfam" id="PF02597">
    <property type="entry name" value="ThiS"/>
    <property type="match status" value="1"/>
</dbReference>
<reference evidence="13" key="1">
    <citation type="submission" date="2020-09" db="EMBL/GenBank/DDBJ databases">
        <title>Bacillus faecalis sp. nov., a moderately halophilic bacterium isolated from cow faeces.</title>
        <authorList>
            <person name="Jiang L."/>
            <person name="Lee J."/>
        </authorList>
    </citation>
    <scope>NUCLEOTIDE SEQUENCE</scope>
    <source>
        <strain evidence="13">AGMB 02131</strain>
    </source>
</reference>
<dbReference type="NCBIfam" id="TIGR01682">
    <property type="entry name" value="moaD"/>
    <property type="match status" value="1"/>
</dbReference>
<dbReference type="Proteomes" id="UP000602076">
    <property type="component" value="Unassembled WGS sequence"/>
</dbReference>
<keyword evidence="2" id="KW-0547">Nucleotide-binding</keyword>
<comment type="similarity">
    <text evidence="4">Belongs to the MoaD family.</text>
</comment>
<sequence length="77" mass="8702">MIKVLLFAQLQEEIGKRSLQLEANEWTVKQVKEHLQQKYPHALFQAAMAAINEEYAFEEDIVKDGDTVAFLPPVSGG</sequence>
<evidence type="ECO:0000256" key="11">
    <source>
        <dbReference type="ARBA" id="ARBA00078020"/>
    </source>
</evidence>
<evidence type="ECO:0000256" key="7">
    <source>
        <dbReference type="ARBA" id="ARBA00063099"/>
    </source>
</evidence>
<dbReference type="GO" id="GO:1990133">
    <property type="term" value="C:molybdopterin adenylyltransferase complex"/>
    <property type="evidence" value="ECO:0007669"/>
    <property type="project" value="TreeGrafter"/>
</dbReference>
<comment type="pathway">
    <text evidence="1">Cofactor biosynthesis; molybdopterin biosynthesis.</text>
</comment>
<evidence type="ECO:0000256" key="12">
    <source>
        <dbReference type="ARBA" id="ARBA00078992"/>
    </source>
</evidence>
<gene>
    <name evidence="13" type="primary">moaD</name>
    <name evidence="13" type="ORF">IEO70_03530</name>
</gene>
<dbReference type="InterPro" id="IPR044672">
    <property type="entry name" value="MOCS2A"/>
</dbReference>
<keyword evidence="3" id="KW-0501">Molybdenum cofactor biosynthesis</keyword>
<dbReference type="InterPro" id="IPR003749">
    <property type="entry name" value="ThiS/MoaD-like"/>
</dbReference>
<dbReference type="CDD" id="cd00754">
    <property type="entry name" value="Ubl_MoaD"/>
    <property type="match status" value="1"/>
</dbReference>
<dbReference type="InterPro" id="IPR016155">
    <property type="entry name" value="Mopterin_synth/thiamin_S_b"/>
</dbReference>
<dbReference type="RefSeq" id="WP_190996971.1">
    <property type="nucleotide sequence ID" value="NZ_JACXSI010000006.1"/>
</dbReference>
<dbReference type="AlphaFoldDB" id="A0A927CUR1"/>
<keyword evidence="14" id="KW-1185">Reference proteome</keyword>
<organism evidence="13 14">
    <name type="scientific">Peribacillus faecalis</name>
    <dbReference type="NCBI Taxonomy" id="2772559"/>
    <lineage>
        <taxon>Bacteria</taxon>
        <taxon>Bacillati</taxon>
        <taxon>Bacillota</taxon>
        <taxon>Bacilli</taxon>
        <taxon>Bacillales</taxon>
        <taxon>Bacillaceae</taxon>
        <taxon>Peribacillus</taxon>
    </lineage>
</organism>
<evidence type="ECO:0000256" key="9">
    <source>
        <dbReference type="ARBA" id="ARBA00076711"/>
    </source>
</evidence>
<dbReference type="GO" id="GO:0006777">
    <property type="term" value="P:Mo-molybdopterin cofactor biosynthetic process"/>
    <property type="evidence" value="ECO:0007669"/>
    <property type="project" value="UniProtKB-KW"/>
</dbReference>
<evidence type="ECO:0000256" key="3">
    <source>
        <dbReference type="ARBA" id="ARBA00023150"/>
    </source>
</evidence>
<evidence type="ECO:0000256" key="10">
    <source>
        <dbReference type="ARBA" id="ARBA00077809"/>
    </source>
</evidence>
<comment type="subunit">
    <text evidence="7">Heterotetramer of 2 MoaD subunits and 2 MoaE subunits. Forms a stable heterotetrameric complex of 2 MoaD and 2 MoeB during adenylation of MoaD by MoeB. During catalysis MoaD shuttles between the two heterotetrameric complexes.</text>
</comment>
<evidence type="ECO:0000256" key="8">
    <source>
        <dbReference type="ARBA" id="ARBA00075076"/>
    </source>
</evidence>
<proteinExistence type="inferred from homology"/>
<evidence type="ECO:0000256" key="1">
    <source>
        <dbReference type="ARBA" id="ARBA00005046"/>
    </source>
</evidence>
<evidence type="ECO:0000256" key="5">
    <source>
        <dbReference type="ARBA" id="ARBA00024247"/>
    </source>
</evidence>
<evidence type="ECO:0000313" key="13">
    <source>
        <dbReference type="EMBL" id="MBD3107426.1"/>
    </source>
</evidence>
<evidence type="ECO:0000256" key="2">
    <source>
        <dbReference type="ARBA" id="ARBA00022741"/>
    </source>
</evidence>
<dbReference type="EMBL" id="JACXSI010000006">
    <property type="protein sequence ID" value="MBD3107426.1"/>
    <property type="molecule type" value="Genomic_DNA"/>
</dbReference>
<dbReference type="InterPro" id="IPR012675">
    <property type="entry name" value="Beta-grasp_dom_sf"/>
</dbReference>
<dbReference type="PANTHER" id="PTHR33359:SF1">
    <property type="entry name" value="MOLYBDOPTERIN SYNTHASE SULFUR CARRIER SUBUNIT"/>
    <property type="match status" value="1"/>
</dbReference>
<dbReference type="FunFam" id="3.10.20.30:FF:000010">
    <property type="entry name" value="Molybdopterin synthase sulfur carrier subunit"/>
    <property type="match status" value="1"/>
</dbReference>
<comment type="caution">
    <text evidence="13">The sequence shown here is derived from an EMBL/GenBank/DDBJ whole genome shotgun (WGS) entry which is preliminary data.</text>
</comment>
<evidence type="ECO:0000256" key="4">
    <source>
        <dbReference type="ARBA" id="ARBA00024200"/>
    </source>
</evidence>
<dbReference type="SUPFAM" id="SSF54285">
    <property type="entry name" value="MoaD/ThiS"/>
    <property type="match status" value="1"/>
</dbReference>
<dbReference type="GO" id="GO:0000166">
    <property type="term" value="F:nucleotide binding"/>
    <property type="evidence" value="ECO:0007669"/>
    <property type="project" value="UniProtKB-KW"/>
</dbReference>
<evidence type="ECO:0000313" key="14">
    <source>
        <dbReference type="Proteomes" id="UP000602076"/>
    </source>
</evidence>
<evidence type="ECO:0000256" key="6">
    <source>
        <dbReference type="ARBA" id="ARBA00054425"/>
    </source>
</evidence>
<dbReference type="PANTHER" id="PTHR33359">
    <property type="entry name" value="MOLYBDOPTERIN SYNTHASE SULFUR CARRIER SUBUNIT"/>
    <property type="match status" value="1"/>
</dbReference>